<dbReference type="Pfam" id="PF13384">
    <property type="entry name" value="HTH_23"/>
    <property type="match status" value="1"/>
</dbReference>
<accession>A0ABZ2C4Q7</accession>
<protein>
    <submittedName>
        <fullName evidence="2">IS630 family transposase domain protein</fullName>
    </submittedName>
</protein>
<dbReference type="EMBL" id="CP133270">
    <property type="protein sequence ID" value="WVX65979.1"/>
    <property type="molecule type" value="Genomic_DNA"/>
</dbReference>
<reference evidence="2 3" key="2">
    <citation type="journal article" date="2024" name="Environ. Microbiol.">
        <title>Novel evolutionary insights on the interactions of the Holosporales (Alphaproteobacteria) with eukaryotic hosts from comparative genomics.</title>
        <authorList>
            <person name="Giovannini M."/>
            <person name="Petroni G."/>
            <person name="Castelli M."/>
        </authorList>
    </citation>
    <scope>NUCLEOTIDE SEQUENCE [LARGE SCALE GENOMIC DNA]</scope>
    <source>
        <strain evidence="2 3">US_Bl 15I1</strain>
    </source>
</reference>
<dbReference type="InterPro" id="IPR036388">
    <property type="entry name" value="WH-like_DNA-bd_sf"/>
</dbReference>
<evidence type="ECO:0000313" key="3">
    <source>
        <dbReference type="Proteomes" id="UP001330434"/>
    </source>
</evidence>
<gene>
    <name evidence="1" type="ORF">Bealeia1_00148</name>
    <name evidence="2" type="ORF">Bealeia1_01375</name>
</gene>
<evidence type="ECO:0000313" key="2">
    <source>
        <dbReference type="EMBL" id="WVX67177.1"/>
    </source>
</evidence>
<proteinExistence type="predicted"/>
<dbReference type="RefSeq" id="WP_331256542.1">
    <property type="nucleotide sequence ID" value="NZ_JAVHWZ010000002.1"/>
</dbReference>
<keyword evidence="3" id="KW-1185">Reference proteome</keyword>
<dbReference type="Gene3D" id="1.10.10.10">
    <property type="entry name" value="Winged helix-like DNA-binding domain superfamily/Winged helix DNA-binding domain"/>
    <property type="match status" value="1"/>
</dbReference>
<name>A0ABZ2C4Q7_9PROT</name>
<sequence length="91" mass="10826">MYKWGMRIELTNKEKQDLEFQHSKERDRRVADRIKAVLLNAEGWTQKQIAQALRIRYETVQNHLNDYKNSKSLILKMVALKAILPRIKLCS</sequence>
<dbReference type="EMBL" id="CP133270">
    <property type="protein sequence ID" value="WVX67177.1"/>
    <property type="molecule type" value="Genomic_DNA"/>
</dbReference>
<evidence type="ECO:0000313" key="1">
    <source>
        <dbReference type="EMBL" id="WVX65979.1"/>
    </source>
</evidence>
<dbReference type="InterPro" id="IPR009057">
    <property type="entry name" value="Homeodomain-like_sf"/>
</dbReference>
<reference evidence="2" key="1">
    <citation type="submission" date="2023-08" db="EMBL/GenBank/DDBJ databases">
        <authorList>
            <person name="Giovannini M.G."/>
            <person name="Castelli M.C."/>
            <person name="Petroni G.P."/>
        </authorList>
    </citation>
    <scope>NUCLEOTIDE SEQUENCE</scope>
    <source>
        <strain evidence="2">US_Bl 15I1</strain>
    </source>
</reference>
<organism evidence="2 3">
    <name type="scientific">Candidatus Bealeia paramacronuclearis</name>
    <dbReference type="NCBI Taxonomy" id="1921001"/>
    <lineage>
        <taxon>Bacteria</taxon>
        <taxon>Pseudomonadati</taxon>
        <taxon>Pseudomonadota</taxon>
        <taxon>Alphaproteobacteria</taxon>
        <taxon>Holosporales</taxon>
        <taxon>Holosporaceae</taxon>
        <taxon>Candidatus Bealeia</taxon>
    </lineage>
</organism>
<dbReference type="SUPFAM" id="SSF46689">
    <property type="entry name" value="Homeodomain-like"/>
    <property type="match status" value="1"/>
</dbReference>
<dbReference type="Proteomes" id="UP001330434">
    <property type="component" value="Chromosome"/>
</dbReference>